<dbReference type="InterPro" id="IPR050680">
    <property type="entry name" value="YpeA/RimI_acetyltransf"/>
</dbReference>
<dbReference type="PANTHER" id="PTHR43420:SF44">
    <property type="entry name" value="ACETYLTRANSFERASE YPEA"/>
    <property type="match status" value="1"/>
</dbReference>
<organism evidence="4 5">
    <name type="scientific">Shimia abyssi</name>
    <dbReference type="NCBI Taxonomy" id="1662395"/>
    <lineage>
        <taxon>Bacteria</taxon>
        <taxon>Pseudomonadati</taxon>
        <taxon>Pseudomonadota</taxon>
        <taxon>Alphaproteobacteria</taxon>
        <taxon>Rhodobacterales</taxon>
        <taxon>Roseobacteraceae</taxon>
    </lineage>
</organism>
<protein>
    <submittedName>
        <fullName evidence="4">Ribosomal-protein-alanine N-acetyltransferase</fullName>
    </submittedName>
</protein>
<keyword evidence="1 4" id="KW-0808">Transferase</keyword>
<dbReference type="InterPro" id="IPR016181">
    <property type="entry name" value="Acyl_CoA_acyltransferase"/>
</dbReference>
<gene>
    <name evidence="4" type="ORF">CLV88_101634</name>
</gene>
<sequence length="139" mass="15001">MQPAILASLHAAAFTESRPWGADEFANLLASDLVLVVGDDTGFALGRVIVDECELLTIAVHPAAQRTGRGRTLLATFESTAQTKGAERVFLEVAADNTAARALYESSGYIQHGMRPAYYRRAMGADVAAHLMEKRLQPL</sequence>
<dbReference type="GO" id="GO:0016747">
    <property type="term" value="F:acyltransferase activity, transferring groups other than amino-acyl groups"/>
    <property type="evidence" value="ECO:0007669"/>
    <property type="project" value="InterPro"/>
</dbReference>
<accession>A0A2P8FKH7</accession>
<dbReference type="RefSeq" id="WP_106606882.1">
    <property type="nucleotide sequence ID" value="NZ_PYGJ01000001.1"/>
</dbReference>
<comment type="caution">
    <text evidence="4">The sequence shown here is derived from an EMBL/GenBank/DDBJ whole genome shotgun (WGS) entry which is preliminary data.</text>
</comment>
<evidence type="ECO:0000256" key="1">
    <source>
        <dbReference type="ARBA" id="ARBA00022679"/>
    </source>
</evidence>
<dbReference type="InterPro" id="IPR000182">
    <property type="entry name" value="GNAT_dom"/>
</dbReference>
<dbReference type="AlphaFoldDB" id="A0A2P8FKH7"/>
<evidence type="ECO:0000259" key="3">
    <source>
        <dbReference type="PROSITE" id="PS51186"/>
    </source>
</evidence>
<dbReference type="PROSITE" id="PS51186">
    <property type="entry name" value="GNAT"/>
    <property type="match status" value="1"/>
</dbReference>
<dbReference type="Pfam" id="PF00583">
    <property type="entry name" value="Acetyltransf_1"/>
    <property type="match status" value="1"/>
</dbReference>
<dbReference type="Proteomes" id="UP000240418">
    <property type="component" value="Unassembled WGS sequence"/>
</dbReference>
<evidence type="ECO:0000256" key="2">
    <source>
        <dbReference type="ARBA" id="ARBA00023315"/>
    </source>
</evidence>
<keyword evidence="2" id="KW-0012">Acyltransferase</keyword>
<proteinExistence type="predicted"/>
<dbReference type="EMBL" id="PYGJ01000001">
    <property type="protein sequence ID" value="PSL22209.1"/>
    <property type="molecule type" value="Genomic_DNA"/>
</dbReference>
<reference evidence="4 5" key="1">
    <citation type="submission" date="2018-03" db="EMBL/GenBank/DDBJ databases">
        <title>Genomic Encyclopedia of Archaeal and Bacterial Type Strains, Phase II (KMG-II): from individual species to whole genera.</title>
        <authorList>
            <person name="Goeker M."/>
        </authorList>
    </citation>
    <scope>NUCLEOTIDE SEQUENCE [LARGE SCALE GENOMIC DNA]</scope>
    <source>
        <strain evidence="4 5">DSM 100673</strain>
    </source>
</reference>
<dbReference type="CDD" id="cd04301">
    <property type="entry name" value="NAT_SF"/>
    <property type="match status" value="1"/>
</dbReference>
<name>A0A2P8FKH7_9RHOB</name>
<dbReference type="PANTHER" id="PTHR43420">
    <property type="entry name" value="ACETYLTRANSFERASE"/>
    <property type="match status" value="1"/>
</dbReference>
<feature type="domain" description="N-acetyltransferase" evidence="3">
    <location>
        <begin position="1"/>
        <end position="137"/>
    </location>
</feature>
<keyword evidence="5" id="KW-1185">Reference proteome</keyword>
<dbReference type="SUPFAM" id="SSF55729">
    <property type="entry name" value="Acyl-CoA N-acyltransferases (Nat)"/>
    <property type="match status" value="1"/>
</dbReference>
<evidence type="ECO:0000313" key="5">
    <source>
        <dbReference type="Proteomes" id="UP000240418"/>
    </source>
</evidence>
<dbReference type="OrthoDB" id="9804026at2"/>
<dbReference type="Gene3D" id="3.40.630.30">
    <property type="match status" value="1"/>
</dbReference>
<evidence type="ECO:0000313" key="4">
    <source>
        <dbReference type="EMBL" id="PSL22209.1"/>
    </source>
</evidence>